<reference evidence="2" key="1">
    <citation type="submission" date="2018-08" db="EMBL/GenBank/DDBJ databases">
        <authorList>
            <person name="Ashton P.M."/>
            <person name="Dallman T."/>
            <person name="Nair S."/>
            <person name="De Pinna E."/>
            <person name="Peters T."/>
            <person name="Grant K."/>
        </authorList>
    </citation>
    <scope>NUCLEOTIDE SEQUENCE [LARGE SCALE GENOMIC DNA]</scope>
    <source>
        <strain evidence="2">43913</strain>
    </source>
</reference>
<dbReference type="AlphaFoldDB" id="A0A3Y9C2W1"/>
<accession>A0A3Y9C2W1</accession>
<protein>
    <submittedName>
        <fullName evidence="2">Uncharacterized protein</fullName>
    </submittedName>
</protein>
<organism evidence="2">
    <name type="scientific">Salmonella enterica subsp. enterica serovar Java</name>
    <dbReference type="NCBI Taxonomy" id="224729"/>
    <lineage>
        <taxon>Bacteria</taxon>
        <taxon>Pseudomonadati</taxon>
        <taxon>Pseudomonadota</taxon>
        <taxon>Gammaproteobacteria</taxon>
        <taxon>Enterobacterales</taxon>
        <taxon>Enterobacteriaceae</taxon>
        <taxon>Salmonella</taxon>
    </lineage>
</organism>
<comment type="caution">
    <text evidence="2">The sequence shown here is derived from an EMBL/GenBank/DDBJ whole genome shotgun (WGS) entry which is preliminary data.</text>
</comment>
<dbReference type="EMBL" id="AAAFYZ010000056">
    <property type="protein sequence ID" value="EAB8478315.1"/>
    <property type="molecule type" value="Genomic_DNA"/>
</dbReference>
<sequence length="387" mass="42469">MMKQKSNSLTNVAKSEKSEAPSRSLSESMVEKYFKKDEIKLEIPDDVLKKIESMHTSPDMAATTAFAEDQNAQSILNRMLNDLLVDGSHCRTCLDKFGLFTVNQLAVEVPIAPGASGKYGVQMNIIKADIYPPSAPYSLQLYPAHDEIGFNLAKTLGSLGNVFPDWLGHGAQLIRNHGIDIPIEKENGKWALARSKISYVEEWVIRPYELDFKFKNTPAQATLGLELGCHFRWNLSNPAWKYALATNIASNTVGAAIGTAIAAASGLLKTAPVPFIQGGAMLGQVVGHALQLQFSKVKPDLVLFWAGATFGAVDVNQPVHGTGRVTFYPRIWGHVVDKAWYPSLQQFEAVLNRAVQDVELTRMEQGGIESSVSSHSSHSTIHYDTEL</sequence>
<feature type="compositionally biased region" description="Polar residues" evidence="1">
    <location>
        <begin position="1"/>
        <end position="13"/>
    </location>
</feature>
<evidence type="ECO:0000313" key="2">
    <source>
        <dbReference type="EMBL" id="EAB8478315.1"/>
    </source>
</evidence>
<evidence type="ECO:0000256" key="1">
    <source>
        <dbReference type="SAM" id="MobiDB-lite"/>
    </source>
</evidence>
<dbReference type="Proteomes" id="UP000839644">
    <property type="component" value="Unassembled WGS sequence"/>
</dbReference>
<name>A0A3Y9C2W1_SALEB</name>
<feature type="region of interest" description="Disordered" evidence="1">
    <location>
        <begin position="1"/>
        <end position="27"/>
    </location>
</feature>
<gene>
    <name evidence="2" type="ORF">AU894_19250</name>
</gene>
<proteinExistence type="predicted"/>
<feature type="compositionally biased region" description="Low complexity" evidence="1">
    <location>
        <begin position="370"/>
        <end position="379"/>
    </location>
</feature>
<feature type="region of interest" description="Disordered" evidence="1">
    <location>
        <begin position="366"/>
        <end position="387"/>
    </location>
</feature>